<dbReference type="Proteomes" id="UP000289546">
    <property type="component" value="Unassembled WGS sequence"/>
</dbReference>
<dbReference type="Gene3D" id="3.40.50.10540">
    <property type="entry name" value="Crotonobetainyl-coa:carnitine coa-transferase, domain 1"/>
    <property type="match status" value="1"/>
</dbReference>
<dbReference type="Gene3D" id="3.30.1540.10">
    <property type="entry name" value="formyl-coa transferase, domain 3"/>
    <property type="match status" value="1"/>
</dbReference>
<dbReference type="InterPro" id="IPR050483">
    <property type="entry name" value="CoA-transferase_III_domain"/>
</dbReference>
<dbReference type="PANTHER" id="PTHR48207">
    <property type="entry name" value="SUCCINATE--HYDROXYMETHYLGLUTARATE COA-TRANSFERASE"/>
    <property type="match status" value="1"/>
</dbReference>
<dbReference type="Pfam" id="PF02515">
    <property type="entry name" value="CoA_transf_3"/>
    <property type="match status" value="1"/>
</dbReference>
<dbReference type="AlphaFoldDB" id="A0A4Q0S3W5"/>
<dbReference type="InterPro" id="IPR023606">
    <property type="entry name" value="CoA-Trfase_III_dom_1_sf"/>
</dbReference>
<evidence type="ECO:0008006" key="4">
    <source>
        <dbReference type="Google" id="ProtNLM"/>
    </source>
</evidence>
<dbReference type="PANTHER" id="PTHR48207:SF3">
    <property type="entry name" value="SUCCINATE--HYDROXYMETHYLGLUTARATE COA-TRANSFERASE"/>
    <property type="match status" value="1"/>
</dbReference>
<dbReference type="EMBL" id="LBJQ01000073">
    <property type="protein sequence ID" value="RXH28991.1"/>
    <property type="molecule type" value="Genomic_DNA"/>
</dbReference>
<dbReference type="GO" id="GO:0008410">
    <property type="term" value="F:CoA-transferase activity"/>
    <property type="evidence" value="ECO:0007669"/>
    <property type="project" value="TreeGrafter"/>
</dbReference>
<name>A0A4Q0S3W5_9BRAD</name>
<organism evidence="2 3">
    <name type="scientific">Bradyrhizobium nanningense</name>
    <dbReference type="NCBI Taxonomy" id="1325118"/>
    <lineage>
        <taxon>Bacteria</taxon>
        <taxon>Pseudomonadati</taxon>
        <taxon>Pseudomonadota</taxon>
        <taxon>Alphaproteobacteria</taxon>
        <taxon>Hyphomicrobiales</taxon>
        <taxon>Nitrobacteraceae</taxon>
        <taxon>Bradyrhizobium</taxon>
    </lineage>
</organism>
<protein>
    <recommendedName>
        <fullName evidence="4">CoA-transferase</fullName>
    </recommendedName>
</protein>
<gene>
    <name evidence="2" type="ORF">XH99_14265</name>
</gene>
<evidence type="ECO:0000313" key="3">
    <source>
        <dbReference type="Proteomes" id="UP000289546"/>
    </source>
</evidence>
<sequence>MVMQVPLACQVLGDLGADVIKIERPQGDITRGLDFEATRVGGMSSYYAAMGRNKRLLSLDLKNPVAKEILLRLVDKADVLLHNFRPGVMERLGLGYAELSARNPGLVYAAGFGFGETGPLADRPGQDMLAQAFSGMARGGLEENDPPHLTNSPIVDYGAAMSLVQGVLAALIERQTSGRGQVVSTCLYDVALAMQLCEIASESIYGTKTNWIKQSIFFKTFDGWVSVVMLFRDNPLGLMCNALGLPDISMRPELSTLSGQVEHLSVVKAHCEDAIAALTTEEVVRKLSEVDLLCMPVNEIADAIAQEQTAHNGIMWDVEVPGRGTVPLVGLPVRLSRTPPGVRIHPAPIGAANDEVLSSFGFSVEAIAEARGKKAFG</sequence>
<accession>A0A4Q0S3W5</accession>
<reference evidence="2 3" key="1">
    <citation type="submission" date="2015-04" db="EMBL/GenBank/DDBJ databases">
        <title>Comparative genomics of rhizobia nodulating Arachis hypogaea in China.</title>
        <authorList>
            <person name="Li Y."/>
        </authorList>
    </citation>
    <scope>NUCLEOTIDE SEQUENCE [LARGE SCALE GENOMIC DNA]</scope>
    <source>
        <strain evidence="2 3">CCBAU 51757</strain>
    </source>
</reference>
<proteinExistence type="predicted"/>
<keyword evidence="3" id="KW-1185">Reference proteome</keyword>
<dbReference type="InterPro" id="IPR044855">
    <property type="entry name" value="CoA-Trfase_III_dom3_sf"/>
</dbReference>
<evidence type="ECO:0000256" key="1">
    <source>
        <dbReference type="ARBA" id="ARBA00022679"/>
    </source>
</evidence>
<keyword evidence="1" id="KW-0808">Transferase</keyword>
<evidence type="ECO:0000313" key="2">
    <source>
        <dbReference type="EMBL" id="RXH28991.1"/>
    </source>
</evidence>
<dbReference type="InterPro" id="IPR003673">
    <property type="entry name" value="CoA-Trfase_fam_III"/>
</dbReference>
<dbReference type="SUPFAM" id="SSF89796">
    <property type="entry name" value="CoA-transferase family III (CaiB/BaiF)"/>
    <property type="match status" value="1"/>
</dbReference>
<comment type="caution">
    <text evidence="2">The sequence shown here is derived from an EMBL/GenBank/DDBJ whole genome shotgun (WGS) entry which is preliminary data.</text>
</comment>